<feature type="compositionally biased region" description="Polar residues" evidence="1">
    <location>
        <begin position="47"/>
        <end position="63"/>
    </location>
</feature>
<dbReference type="Pfam" id="PF07727">
    <property type="entry name" value="RVT_2"/>
    <property type="match status" value="1"/>
</dbReference>
<accession>A0AAD8WI29</accession>
<sequence length="178" mass="19198">MRTTPAPVVSTAPAPAVSATPAPAASAAPASAESAAPQPTMPPAVTCESTAVSSPAETCTTPATVHPMVTRHRDNTRKEKEYKDGTVRYDPRRWAFFAVPTSHRVALTEPAWKAAMADEFAALCQTRTWTLVPRPPGVNVVGSKWIFKTKHRPDGSIDKHKERLVARGFTQQHGIDYG</sequence>
<dbReference type="Proteomes" id="UP001231189">
    <property type="component" value="Unassembled WGS sequence"/>
</dbReference>
<protein>
    <recommendedName>
        <fullName evidence="2">Reverse transcriptase Ty1/copia-type domain-containing protein</fullName>
    </recommendedName>
</protein>
<evidence type="ECO:0000313" key="4">
    <source>
        <dbReference type="Proteomes" id="UP001231189"/>
    </source>
</evidence>
<comment type="caution">
    <text evidence="3">The sequence shown here is derived from an EMBL/GenBank/DDBJ whole genome shotgun (WGS) entry which is preliminary data.</text>
</comment>
<evidence type="ECO:0000313" key="3">
    <source>
        <dbReference type="EMBL" id="KAK1663174.1"/>
    </source>
</evidence>
<name>A0AAD8WI29_LOLMU</name>
<evidence type="ECO:0000256" key="1">
    <source>
        <dbReference type="SAM" id="MobiDB-lite"/>
    </source>
</evidence>
<feature type="compositionally biased region" description="Basic and acidic residues" evidence="1">
    <location>
        <begin position="71"/>
        <end position="82"/>
    </location>
</feature>
<dbReference type="AlphaFoldDB" id="A0AAD8WI29"/>
<organism evidence="3 4">
    <name type="scientific">Lolium multiflorum</name>
    <name type="common">Italian ryegrass</name>
    <name type="synonym">Lolium perenne subsp. multiflorum</name>
    <dbReference type="NCBI Taxonomy" id="4521"/>
    <lineage>
        <taxon>Eukaryota</taxon>
        <taxon>Viridiplantae</taxon>
        <taxon>Streptophyta</taxon>
        <taxon>Embryophyta</taxon>
        <taxon>Tracheophyta</taxon>
        <taxon>Spermatophyta</taxon>
        <taxon>Magnoliopsida</taxon>
        <taxon>Liliopsida</taxon>
        <taxon>Poales</taxon>
        <taxon>Poaceae</taxon>
        <taxon>BOP clade</taxon>
        <taxon>Pooideae</taxon>
        <taxon>Poodae</taxon>
        <taxon>Poeae</taxon>
        <taxon>Poeae Chloroplast Group 2 (Poeae type)</taxon>
        <taxon>Loliodinae</taxon>
        <taxon>Loliinae</taxon>
        <taxon>Lolium</taxon>
    </lineage>
</organism>
<feature type="domain" description="Reverse transcriptase Ty1/copia-type" evidence="2">
    <location>
        <begin position="127"/>
        <end position="177"/>
    </location>
</feature>
<dbReference type="EMBL" id="JAUUTY010000003">
    <property type="protein sequence ID" value="KAK1663174.1"/>
    <property type="molecule type" value="Genomic_DNA"/>
</dbReference>
<gene>
    <name evidence="3" type="ORF">QYE76_051333</name>
</gene>
<evidence type="ECO:0000259" key="2">
    <source>
        <dbReference type="Pfam" id="PF07727"/>
    </source>
</evidence>
<feature type="region of interest" description="Disordered" evidence="1">
    <location>
        <begin position="1"/>
        <end position="82"/>
    </location>
</feature>
<proteinExistence type="predicted"/>
<reference evidence="3" key="1">
    <citation type="submission" date="2023-07" db="EMBL/GenBank/DDBJ databases">
        <title>A chromosome-level genome assembly of Lolium multiflorum.</title>
        <authorList>
            <person name="Chen Y."/>
            <person name="Copetti D."/>
            <person name="Kolliker R."/>
            <person name="Studer B."/>
        </authorList>
    </citation>
    <scope>NUCLEOTIDE SEQUENCE</scope>
    <source>
        <strain evidence="3">02402/16</strain>
        <tissue evidence="3">Leaf</tissue>
    </source>
</reference>
<dbReference type="InterPro" id="IPR013103">
    <property type="entry name" value="RVT_2"/>
</dbReference>
<keyword evidence="4" id="KW-1185">Reference proteome</keyword>
<feature type="compositionally biased region" description="Low complexity" evidence="1">
    <location>
        <begin position="1"/>
        <end position="38"/>
    </location>
</feature>